<evidence type="ECO:0000259" key="9">
    <source>
        <dbReference type="PROSITE" id="PS50928"/>
    </source>
</evidence>
<evidence type="ECO:0000313" key="13">
    <source>
        <dbReference type="Proteomes" id="UP000320393"/>
    </source>
</evidence>
<dbReference type="PANTHER" id="PTHR30614">
    <property type="entry name" value="MEMBRANE COMPONENT OF AMINO ACID ABC TRANSPORTER"/>
    <property type="match status" value="1"/>
</dbReference>
<protein>
    <submittedName>
        <fullName evidence="10">Amino acid ABC transporter permease</fullName>
    </submittedName>
</protein>
<accession>A0A537JKD8</accession>
<feature type="domain" description="ABC transmembrane type-1" evidence="9">
    <location>
        <begin position="16"/>
        <end position="204"/>
    </location>
</feature>
<evidence type="ECO:0000256" key="4">
    <source>
        <dbReference type="ARBA" id="ARBA00022692"/>
    </source>
</evidence>
<dbReference type="GO" id="GO:0022857">
    <property type="term" value="F:transmembrane transporter activity"/>
    <property type="evidence" value="ECO:0007669"/>
    <property type="project" value="InterPro"/>
</dbReference>
<keyword evidence="3" id="KW-1003">Cell membrane</keyword>
<dbReference type="PROSITE" id="PS50928">
    <property type="entry name" value="ABC_TM1"/>
    <property type="match status" value="1"/>
</dbReference>
<comment type="similarity">
    <text evidence="8">Belongs to the binding-protein-dependent transport system permease family.</text>
</comment>
<dbReference type="Gene3D" id="1.10.3720.10">
    <property type="entry name" value="MetI-like"/>
    <property type="match status" value="1"/>
</dbReference>
<proteinExistence type="inferred from homology"/>
<reference evidence="12 13" key="1">
    <citation type="journal article" date="2019" name="Nat. Microbiol.">
        <title>Mediterranean grassland soil C-N compound turnover is dependent on rainfall and depth, and is mediated by genomically divergent microorganisms.</title>
        <authorList>
            <person name="Diamond S."/>
            <person name="Andeer P.F."/>
            <person name="Li Z."/>
            <person name="Crits-Christoph A."/>
            <person name="Burstein D."/>
            <person name="Anantharaman K."/>
            <person name="Lane K.R."/>
            <person name="Thomas B.C."/>
            <person name="Pan C."/>
            <person name="Northen T.R."/>
            <person name="Banfield J.F."/>
        </authorList>
    </citation>
    <scope>NUCLEOTIDE SEQUENCE [LARGE SCALE GENOMIC DNA]</scope>
    <source>
        <strain evidence="11">NP_5</strain>
        <strain evidence="10">NP_7</strain>
    </source>
</reference>
<evidence type="ECO:0000256" key="6">
    <source>
        <dbReference type="ARBA" id="ARBA00022989"/>
    </source>
</evidence>
<dbReference type="Proteomes" id="UP000320048">
    <property type="component" value="Unassembled WGS sequence"/>
</dbReference>
<evidence type="ECO:0000256" key="7">
    <source>
        <dbReference type="ARBA" id="ARBA00023136"/>
    </source>
</evidence>
<dbReference type="GO" id="GO:0006865">
    <property type="term" value="P:amino acid transport"/>
    <property type="evidence" value="ECO:0007669"/>
    <property type="project" value="UniProtKB-KW"/>
</dbReference>
<name>A0A537JKD8_9BACT</name>
<evidence type="ECO:0000256" key="2">
    <source>
        <dbReference type="ARBA" id="ARBA00022448"/>
    </source>
</evidence>
<gene>
    <name evidence="11" type="ORF">E6H02_02255</name>
    <name evidence="10" type="ORF">E6H04_01965</name>
</gene>
<keyword evidence="4 8" id="KW-0812">Transmembrane</keyword>
<dbReference type="EMBL" id="VBAO01000051">
    <property type="protein sequence ID" value="TMI84015.1"/>
    <property type="molecule type" value="Genomic_DNA"/>
</dbReference>
<dbReference type="InterPro" id="IPR043429">
    <property type="entry name" value="ArtM/GltK/GlnP/TcyL/YhdX-like"/>
</dbReference>
<comment type="subcellular location">
    <subcellularLocation>
        <location evidence="1 8">Cell membrane</location>
        <topology evidence="1 8">Multi-pass membrane protein</topology>
    </subcellularLocation>
</comment>
<evidence type="ECO:0000313" key="12">
    <source>
        <dbReference type="Proteomes" id="UP000320048"/>
    </source>
</evidence>
<dbReference type="NCBIfam" id="TIGR01726">
    <property type="entry name" value="HEQRo_perm_3TM"/>
    <property type="match status" value="1"/>
</dbReference>
<feature type="transmembrane region" description="Helical" evidence="8">
    <location>
        <begin position="149"/>
        <end position="171"/>
    </location>
</feature>
<organism evidence="10 12">
    <name type="scientific">Candidatus Segetimicrobium genomatis</name>
    <dbReference type="NCBI Taxonomy" id="2569760"/>
    <lineage>
        <taxon>Bacteria</taxon>
        <taxon>Bacillati</taxon>
        <taxon>Candidatus Sysuimicrobiota</taxon>
        <taxon>Candidatus Sysuimicrobiia</taxon>
        <taxon>Candidatus Sysuimicrobiales</taxon>
        <taxon>Candidatus Segetimicrobiaceae</taxon>
        <taxon>Candidatus Segetimicrobium</taxon>
    </lineage>
</organism>
<dbReference type="InterPro" id="IPR000515">
    <property type="entry name" value="MetI-like"/>
</dbReference>
<dbReference type="InterPro" id="IPR010065">
    <property type="entry name" value="AA_ABC_transptr_permease_3TM"/>
</dbReference>
<evidence type="ECO:0000313" key="11">
    <source>
        <dbReference type="EMBL" id="TMJ15298.1"/>
    </source>
</evidence>
<dbReference type="Pfam" id="PF00528">
    <property type="entry name" value="BPD_transp_1"/>
    <property type="match status" value="1"/>
</dbReference>
<dbReference type="SUPFAM" id="SSF161098">
    <property type="entry name" value="MetI-like"/>
    <property type="match status" value="1"/>
</dbReference>
<feature type="transmembrane region" description="Helical" evidence="8">
    <location>
        <begin position="84"/>
        <end position="104"/>
    </location>
</feature>
<evidence type="ECO:0000256" key="5">
    <source>
        <dbReference type="ARBA" id="ARBA00022970"/>
    </source>
</evidence>
<keyword evidence="5" id="KW-0029">Amino-acid transport</keyword>
<keyword evidence="6 8" id="KW-1133">Transmembrane helix</keyword>
<evidence type="ECO:0000256" key="8">
    <source>
        <dbReference type="RuleBase" id="RU363032"/>
    </source>
</evidence>
<dbReference type="EMBL" id="VBAM01000065">
    <property type="protein sequence ID" value="TMJ15298.1"/>
    <property type="molecule type" value="Genomic_DNA"/>
</dbReference>
<evidence type="ECO:0000256" key="3">
    <source>
        <dbReference type="ARBA" id="ARBA00022475"/>
    </source>
</evidence>
<feature type="transmembrane region" description="Helical" evidence="8">
    <location>
        <begin position="58"/>
        <end position="78"/>
    </location>
</feature>
<dbReference type="InterPro" id="IPR035906">
    <property type="entry name" value="MetI-like_sf"/>
</dbReference>
<dbReference type="CDD" id="cd06261">
    <property type="entry name" value="TM_PBP2"/>
    <property type="match status" value="1"/>
</dbReference>
<keyword evidence="7 8" id="KW-0472">Membrane</keyword>
<evidence type="ECO:0000256" key="1">
    <source>
        <dbReference type="ARBA" id="ARBA00004651"/>
    </source>
</evidence>
<keyword evidence="2 8" id="KW-0813">Transport</keyword>
<dbReference type="Proteomes" id="UP000320393">
    <property type="component" value="Unassembled WGS sequence"/>
</dbReference>
<comment type="caution">
    <text evidence="10">The sequence shown here is derived from an EMBL/GenBank/DDBJ whole genome shotgun (WGS) entry which is preliminary data.</text>
</comment>
<dbReference type="AlphaFoldDB" id="A0A537JKD8"/>
<sequence>MLHDMSFALPQLLRGLGVTLEIGAIVVTAGSLAGFVVGLSLLYGGFAVRLAARLYVDTIRGLPVLVLIFVIYFALPAFGLRFSAFQAGITALSIFATAHIAEIVRGGIDSIPRAQMDAAKAVGLTFWQRLHLVILPQAVRRMVPSWVNVAVEIVKGSALLSLLGIIDLLLAMQNVVGVTFSPLPFYGLTAFLYFAVNFTISRIGGLMERRFAYLKY</sequence>
<dbReference type="PANTHER" id="PTHR30614:SF0">
    <property type="entry name" value="L-CYSTINE TRANSPORT SYSTEM PERMEASE PROTEIN TCYL"/>
    <property type="match status" value="1"/>
</dbReference>
<feature type="transmembrane region" description="Helical" evidence="8">
    <location>
        <begin position="20"/>
        <end position="46"/>
    </location>
</feature>
<feature type="transmembrane region" description="Helical" evidence="8">
    <location>
        <begin position="183"/>
        <end position="200"/>
    </location>
</feature>
<evidence type="ECO:0000313" key="10">
    <source>
        <dbReference type="EMBL" id="TMI84015.1"/>
    </source>
</evidence>
<dbReference type="GO" id="GO:0043190">
    <property type="term" value="C:ATP-binding cassette (ABC) transporter complex"/>
    <property type="evidence" value="ECO:0007669"/>
    <property type="project" value="InterPro"/>
</dbReference>